<dbReference type="Pfam" id="PF13470">
    <property type="entry name" value="PIN_3"/>
    <property type="match status" value="1"/>
</dbReference>
<gene>
    <name evidence="2" type="ORF">CLG94_07785</name>
</gene>
<dbReference type="EMBL" id="NVQC01000022">
    <property type="protein sequence ID" value="PTL35658.1"/>
    <property type="molecule type" value="Genomic_DNA"/>
</dbReference>
<name>A0A2T4TX17_9BACT</name>
<sequence length="78" mass="8787">MTRAVLDANVLVGAILSPKGTPAKVLTAWQAEQFHLVLSEAVLDEIDRVLRYPRIARRHGWSEERLQALSRISPISRL</sequence>
<feature type="domain" description="PIN" evidence="1">
    <location>
        <begin position="3"/>
        <end position="75"/>
    </location>
</feature>
<protein>
    <submittedName>
        <fullName evidence="2">Putative toxin-antitoxin system toxin component, PIN family</fullName>
    </submittedName>
</protein>
<dbReference type="SUPFAM" id="SSF88723">
    <property type="entry name" value="PIN domain-like"/>
    <property type="match status" value="1"/>
</dbReference>
<keyword evidence="3" id="KW-1185">Reference proteome</keyword>
<dbReference type="InterPro" id="IPR029060">
    <property type="entry name" value="PIN-like_dom_sf"/>
</dbReference>
<proteinExistence type="predicted"/>
<organism evidence="2 3">
    <name type="scientific">Candidatus Methylomirabilis limnetica</name>
    <dbReference type="NCBI Taxonomy" id="2033718"/>
    <lineage>
        <taxon>Bacteria</taxon>
        <taxon>Candidatus Methylomirabilota</taxon>
        <taxon>Candidatus Methylomirabilia</taxon>
        <taxon>Candidatus Methylomirabilales</taxon>
        <taxon>Candidatus Methylomirabilaceae</taxon>
        <taxon>Candidatus Methylomirabilis</taxon>
    </lineage>
</organism>
<evidence type="ECO:0000259" key="1">
    <source>
        <dbReference type="Pfam" id="PF13470"/>
    </source>
</evidence>
<accession>A0A2T4TX17</accession>
<evidence type="ECO:0000313" key="2">
    <source>
        <dbReference type="EMBL" id="PTL35658.1"/>
    </source>
</evidence>
<dbReference type="InterPro" id="IPR002716">
    <property type="entry name" value="PIN_dom"/>
</dbReference>
<evidence type="ECO:0000313" key="3">
    <source>
        <dbReference type="Proteomes" id="UP000241436"/>
    </source>
</evidence>
<dbReference type="PANTHER" id="PTHR34610:SF3">
    <property type="entry name" value="SSL7007 PROTEIN"/>
    <property type="match status" value="1"/>
</dbReference>
<dbReference type="PANTHER" id="PTHR34610">
    <property type="entry name" value="SSL7007 PROTEIN"/>
    <property type="match status" value="1"/>
</dbReference>
<dbReference type="RefSeq" id="WP_107562366.1">
    <property type="nucleotide sequence ID" value="NZ_NVQC01000022.1"/>
</dbReference>
<reference evidence="3" key="2">
    <citation type="journal article" date="2018" name="Environ. Microbiol.">
        <title>Bloom of a denitrifying methanotroph, 'Candidatus Methylomirabilis limnetica', in a deep stratified lake.</title>
        <authorList>
            <person name="Graf J.S."/>
            <person name="Mayr M.J."/>
            <person name="Marchant H.K."/>
            <person name="Tienken D."/>
            <person name="Hach P.F."/>
            <person name="Brand A."/>
            <person name="Schubert C.J."/>
            <person name="Kuypers M.M."/>
            <person name="Milucka J."/>
        </authorList>
    </citation>
    <scope>NUCLEOTIDE SEQUENCE [LARGE SCALE GENOMIC DNA]</scope>
    <source>
        <strain evidence="3">Zug</strain>
    </source>
</reference>
<dbReference type="NCBIfam" id="TIGR00305">
    <property type="entry name" value="putative toxin-antitoxin system toxin component, PIN family"/>
    <property type="match status" value="1"/>
</dbReference>
<dbReference type="OrthoDB" id="32918at2"/>
<reference evidence="2 3" key="1">
    <citation type="submission" date="2017-09" db="EMBL/GenBank/DDBJ databases">
        <title>Bloom of a denitrifying methanotroph, Candidatus Methylomirabilis limnetica, in a deep stratified lake.</title>
        <authorList>
            <person name="Graf J.S."/>
            <person name="Marchant H.K."/>
            <person name="Tienken D."/>
            <person name="Hach P.F."/>
            <person name="Brand A."/>
            <person name="Schubert C.J."/>
            <person name="Kuypers M.M."/>
            <person name="Milucka J."/>
        </authorList>
    </citation>
    <scope>NUCLEOTIDE SEQUENCE [LARGE SCALE GENOMIC DNA]</scope>
    <source>
        <strain evidence="2 3">Zug</strain>
    </source>
</reference>
<dbReference type="InterPro" id="IPR002850">
    <property type="entry name" value="PIN_toxin-like"/>
</dbReference>
<comment type="caution">
    <text evidence="2">The sequence shown here is derived from an EMBL/GenBank/DDBJ whole genome shotgun (WGS) entry which is preliminary data.</text>
</comment>
<dbReference type="AlphaFoldDB" id="A0A2T4TX17"/>
<dbReference type="Proteomes" id="UP000241436">
    <property type="component" value="Unassembled WGS sequence"/>
</dbReference>